<reference evidence="1" key="1">
    <citation type="submission" date="2020-04" db="EMBL/GenBank/DDBJ databases">
        <authorList>
            <person name="Alioto T."/>
            <person name="Alioto T."/>
            <person name="Gomez Garrido J."/>
        </authorList>
    </citation>
    <scope>NUCLEOTIDE SEQUENCE</scope>
    <source>
        <strain evidence="1">A484AB</strain>
    </source>
</reference>
<evidence type="ECO:0000313" key="2">
    <source>
        <dbReference type="Proteomes" id="UP001152795"/>
    </source>
</evidence>
<name>A0A7D9E166_PARCT</name>
<feature type="non-terminal residue" evidence="1">
    <location>
        <position position="1"/>
    </location>
</feature>
<evidence type="ECO:0000313" key="1">
    <source>
        <dbReference type="EMBL" id="CAB3998499.1"/>
    </source>
</evidence>
<protein>
    <submittedName>
        <fullName evidence="1">Uncharacterized protein</fullName>
    </submittedName>
</protein>
<dbReference type="AlphaFoldDB" id="A0A7D9E166"/>
<dbReference type="EMBL" id="CACRXK020003372">
    <property type="protein sequence ID" value="CAB3998499.1"/>
    <property type="molecule type" value="Genomic_DNA"/>
</dbReference>
<dbReference type="Proteomes" id="UP001152795">
    <property type="component" value="Unassembled WGS sequence"/>
</dbReference>
<comment type="caution">
    <text evidence="1">The sequence shown here is derived from an EMBL/GenBank/DDBJ whole genome shotgun (WGS) entry which is preliminary data.</text>
</comment>
<keyword evidence="2" id="KW-1185">Reference proteome</keyword>
<proteinExistence type="predicted"/>
<sequence>SNTTKILKYNSTPNMMEENKSGEKMKLEDIHEMMMMKRLDKLNVIEDKLKTLNMISKK</sequence>
<gene>
    <name evidence="1" type="ORF">PACLA_8A007797</name>
</gene>
<organism evidence="1 2">
    <name type="scientific">Paramuricea clavata</name>
    <name type="common">Red gorgonian</name>
    <name type="synonym">Violescent sea-whip</name>
    <dbReference type="NCBI Taxonomy" id="317549"/>
    <lineage>
        <taxon>Eukaryota</taxon>
        <taxon>Metazoa</taxon>
        <taxon>Cnidaria</taxon>
        <taxon>Anthozoa</taxon>
        <taxon>Octocorallia</taxon>
        <taxon>Malacalcyonacea</taxon>
        <taxon>Plexauridae</taxon>
        <taxon>Paramuricea</taxon>
    </lineage>
</organism>
<accession>A0A7D9E166</accession>